<name>A0A542XMF5_SALAC</name>
<organism evidence="4 5">
    <name type="scientific">Salinispora arenicola</name>
    <dbReference type="NCBI Taxonomy" id="168697"/>
    <lineage>
        <taxon>Bacteria</taxon>
        <taxon>Bacillati</taxon>
        <taxon>Actinomycetota</taxon>
        <taxon>Actinomycetes</taxon>
        <taxon>Micromonosporales</taxon>
        <taxon>Micromonosporaceae</taxon>
        <taxon>Salinispora</taxon>
    </lineage>
</organism>
<feature type="region of interest" description="Disordered" evidence="1">
    <location>
        <begin position="1"/>
        <end position="80"/>
    </location>
</feature>
<evidence type="ECO:0000313" key="6">
    <source>
        <dbReference type="Proteomes" id="UP000677457"/>
    </source>
</evidence>
<keyword evidence="2" id="KW-0812">Transmembrane</keyword>
<gene>
    <name evidence="4" type="ORF">FB564_2164</name>
    <name evidence="3" type="ORF">Sar04_04530</name>
</gene>
<reference evidence="4 5" key="1">
    <citation type="submission" date="2019-06" db="EMBL/GenBank/DDBJ databases">
        <title>Sequencing the genomes of 1000 actinobacteria strains.</title>
        <authorList>
            <person name="Klenk H.-P."/>
        </authorList>
    </citation>
    <scope>NUCLEOTIDE SEQUENCE [LARGE SCALE GENOMIC DNA]</scope>
    <source>
        <strain evidence="4 5">DSM 44819</strain>
    </source>
</reference>
<keyword evidence="2" id="KW-0472">Membrane</keyword>
<evidence type="ECO:0000256" key="1">
    <source>
        <dbReference type="SAM" id="MobiDB-lite"/>
    </source>
</evidence>
<dbReference type="Proteomes" id="UP000315983">
    <property type="component" value="Unassembled WGS sequence"/>
</dbReference>
<feature type="transmembrane region" description="Helical" evidence="2">
    <location>
        <begin position="180"/>
        <end position="207"/>
    </location>
</feature>
<evidence type="ECO:0000313" key="4">
    <source>
        <dbReference type="EMBL" id="TQL37019.1"/>
    </source>
</evidence>
<dbReference type="EMBL" id="BOQM01000004">
    <property type="protein sequence ID" value="GIM81925.1"/>
    <property type="molecule type" value="Genomic_DNA"/>
</dbReference>
<keyword evidence="2" id="KW-1133">Transmembrane helix</keyword>
<evidence type="ECO:0000256" key="2">
    <source>
        <dbReference type="SAM" id="Phobius"/>
    </source>
</evidence>
<evidence type="ECO:0000313" key="5">
    <source>
        <dbReference type="Proteomes" id="UP000315983"/>
    </source>
</evidence>
<dbReference type="AlphaFoldDB" id="A0A542XMF5"/>
<keyword evidence="6" id="KW-1185">Reference proteome</keyword>
<feature type="transmembrane region" description="Helical" evidence="2">
    <location>
        <begin position="105"/>
        <end position="130"/>
    </location>
</feature>
<comment type="caution">
    <text evidence="4">The sequence shown here is derived from an EMBL/GenBank/DDBJ whole genome shotgun (WGS) entry which is preliminary data.</text>
</comment>
<protein>
    <submittedName>
        <fullName evidence="4">Uncharacterized protein</fullName>
    </submittedName>
</protein>
<feature type="transmembrane region" description="Helical" evidence="2">
    <location>
        <begin position="136"/>
        <end position="159"/>
    </location>
</feature>
<reference evidence="3 6" key="2">
    <citation type="submission" date="2021-03" db="EMBL/GenBank/DDBJ databases">
        <title>Whole genome shotgun sequence of Salinispora arenicola NBRC 105043.</title>
        <authorList>
            <person name="Komaki H."/>
            <person name="Tamura T."/>
        </authorList>
    </citation>
    <scope>NUCLEOTIDE SEQUENCE [LARGE SCALE GENOMIC DNA]</scope>
    <source>
        <strain evidence="3 6">NBRC 105043</strain>
    </source>
</reference>
<accession>A0A542XMF5</accession>
<sequence>MTDPARPQGTDPTAPGRPQAAPEGEPLAGSLSGWAVPTPHPGVAPPAPPGPGGTPPTSTPGWGPLPAAPPPPPRDALRRPSRVDAVPGTQFGVVYLDVPAVTSGLAVGALVAGVVSILVSLLVLCVGVTGADWDGVWAAGAFTVLGALSGAGAVGAGLLGLRQIHRPLPPPAVRFTGRGLAWAGVGCGGAGMLFSLAGLGLALLVALA</sequence>
<dbReference type="EMBL" id="VFOL01000001">
    <property type="protein sequence ID" value="TQL37019.1"/>
    <property type="molecule type" value="Genomic_DNA"/>
</dbReference>
<evidence type="ECO:0000313" key="3">
    <source>
        <dbReference type="EMBL" id="GIM81925.1"/>
    </source>
</evidence>
<feature type="compositionally biased region" description="Pro residues" evidence="1">
    <location>
        <begin position="38"/>
        <end position="58"/>
    </location>
</feature>
<proteinExistence type="predicted"/>
<dbReference type="Proteomes" id="UP000677457">
    <property type="component" value="Unassembled WGS sequence"/>
</dbReference>